<name>A0ABY8MGI6_9SPIO</name>
<dbReference type="EMBL" id="CP123443">
    <property type="protein sequence ID" value="WGK69061.1"/>
    <property type="molecule type" value="Genomic_DNA"/>
</dbReference>
<keyword evidence="3" id="KW-1185">Reference proteome</keyword>
<proteinExistence type="predicted"/>
<dbReference type="Pfam" id="PF00735">
    <property type="entry name" value="Septin"/>
    <property type="match status" value="1"/>
</dbReference>
<organism evidence="2 3">
    <name type="scientific">Candidatus Haliotispira prima</name>
    <dbReference type="NCBI Taxonomy" id="3034016"/>
    <lineage>
        <taxon>Bacteria</taxon>
        <taxon>Pseudomonadati</taxon>
        <taxon>Spirochaetota</taxon>
        <taxon>Spirochaetia</taxon>
        <taxon>Spirochaetales</taxon>
        <taxon>Spirochaetaceae</taxon>
        <taxon>Candidatus Haliotispira</taxon>
    </lineage>
</organism>
<dbReference type="PANTHER" id="PTHR18884">
    <property type="entry name" value="SEPTIN"/>
    <property type="match status" value="1"/>
</dbReference>
<dbReference type="Proteomes" id="UP001228690">
    <property type="component" value="Chromosome"/>
</dbReference>
<protein>
    <submittedName>
        <fullName evidence="2">50S ribosome-binding GTPase</fullName>
    </submittedName>
</protein>
<evidence type="ECO:0000259" key="1">
    <source>
        <dbReference type="Pfam" id="PF00735"/>
    </source>
</evidence>
<dbReference type="InterPro" id="IPR030379">
    <property type="entry name" value="G_SEPTIN_dom"/>
</dbReference>
<evidence type="ECO:0000313" key="3">
    <source>
        <dbReference type="Proteomes" id="UP001228690"/>
    </source>
</evidence>
<gene>
    <name evidence="2" type="ORF">P0082_11345</name>
</gene>
<reference evidence="2 3" key="1">
    <citation type="submission" date="2023-04" db="EMBL/GenBank/DDBJ databases">
        <title>Spirochaete genome identified in red abalone sample constitutes a novel genus.</title>
        <authorList>
            <person name="Sharma S.P."/>
            <person name="Purcell C.M."/>
            <person name="Hyde J.R."/>
            <person name="Severin A.J."/>
        </authorList>
    </citation>
    <scope>NUCLEOTIDE SEQUENCE [LARGE SCALE GENOMIC DNA]</scope>
    <source>
        <strain evidence="2 3">SP-2023</strain>
    </source>
</reference>
<evidence type="ECO:0000313" key="2">
    <source>
        <dbReference type="EMBL" id="WGK69061.1"/>
    </source>
</evidence>
<dbReference type="SUPFAM" id="SSF52540">
    <property type="entry name" value="P-loop containing nucleoside triphosphate hydrolases"/>
    <property type="match status" value="1"/>
</dbReference>
<dbReference type="Gene3D" id="3.40.50.300">
    <property type="entry name" value="P-loop containing nucleotide triphosphate hydrolases"/>
    <property type="match status" value="1"/>
</dbReference>
<accession>A0ABY8MGI6</accession>
<feature type="domain" description="Septin-type G" evidence="1">
    <location>
        <begin position="88"/>
        <end position="182"/>
    </location>
</feature>
<dbReference type="InterPro" id="IPR027417">
    <property type="entry name" value="P-loop_NTPase"/>
</dbReference>
<dbReference type="RefSeq" id="WP_326927249.1">
    <property type="nucleotide sequence ID" value="NZ_CP123443.1"/>
</dbReference>
<sequence length="382" mass="42541">MIDTDKLEEKLNAEYKDLQEQTHKVNILLAGGTGVGKSSFINMVFGESIAETGTGKPVTEEIQKFEDENLSVVLYDSVGYEIGRDKEAKFFREIEQLYEQSNGADEIHIVWYFINAASHRITDFDLEQLRKLKGKLKLEVCVALSKTDLVSDEDIAKLKGFIKENQETKSLPVFSLSTSSLEISEHEKLIQWSEGVLPERIRHAFTRSQRISLDSKWKAAQTYITGHTSGAALIGWSPISFSDAPILLANQMAMLAKILHIYGLDSLQNLAKEVGLAAILKQLIPMLGKSLVGNLLKLFPGVGTFWGGLINAGVAASITYAIGFGMNYACYRIYKSILDGDWPTAKKDLENFSEIVTTYAKEALQNGKKTAEDYKIPNRKDN</sequence>